<keyword evidence="1" id="KW-1133">Transmembrane helix</keyword>
<feature type="transmembrane region" description="Helical" evidence="1">
    <location>
        <begin position="45"/>
        <end position="63"/>
    </location>
</feature>
<accession>A0A3P8ME85</accession>
<feature type="transmembrane region" description="Helical" evidence="1">
    <location>
        <begin position="96"/>
        <end position="117"/>
    </location>
</feature>
<dbReference type="Pfam" id="PF13787">
    <property type="entry name" value="HXXEE"/>
    <property type="match status" value="1"/>
</dbReference>
<evidence type="ECO:0000256" key="1">
    <source>
        <dbReference type="SAM" id="Phobius"/>
    </source>
</evidence>
<keyword evidence="1" id="KW-0812">Transmembrane</keyword>
<dbReference type="OrthoDB" id="4808449at2"/>
<keyword evidence="1" id="KW-0472">Membrane</keyword>
<dbReference type="EMBL" id="LR131273">
    <property type="protein sequence ID" value="VDR39783.1"/>
    <property type="molecule type" value="Genomic_DNA"/>
</dbReference>
<dbReference type="InterPro" id="IPR025671">
    <property type="entry name" value="HXXEE"/>
</dbReference>
<reference evidence="2 3" key="1">
    <citation type="submission" date="2018-12" db="EMBL/GenBank/DDBJ databases">
        <authorList>
            <consortium name="Pathogen Informatics"/>
        </authorList>
    </citation>
    <scope>NUCLEOTIDE SEQUENCE [LARGE SCALE GENOMIC DNA]</scope>
    <source>
        <strain evidence="2 3">NCTC10741</strain>
    </source>
</reference>
<organism evidence="2 3">
    <name type="scientific">Tsukamurella paurometabola</name>
    <name type="common">Corynebacterium paurometabolum</name>
    <dbReference type="NCBI Taxonomy" id="2061"/>
    <lineage>
        <taxon>Bacteria</taxon>
        <taxon>Bacillati</taxon>
        <taxon>Actinomycetota</taxon>
        <taxon>Actinomycetes</taxon>
        <taxon>Mycobacteriales</taxon>
        <taxon>Tsukamurellaceae</taxon>
        <taxon>Tsukamurella</taxon>
    </lineage>
</organism>
<evidence type="ECO:0000313" key="3">
    <source>
        <dbReference type="Proteomes" id="UP000271626"/>
    </source>
</evidence>
<dbReference type="Proteomes" id="UP000271626">
    <property type="component" value="Chromosome"/>
</dbReference>
<proteinExistence type="predicted"/>
<dbReference type="AlphaFoldDB" id="A0A3P8ME85"/>
<dbReference type="RefSeq" id="WP_126196843.1">
    <property type="nucleotide sequence ID" value="NZ_CP085954.1"/>
</dbReference>
<evidence type="ECO:0008006" key="4">
    <source>
        <dbReference type="Google" id="ProtNLM"/>
    </source>
</evidence>
<protein>
    <recommendedName>
        <fullName evidence="4">HXXEE domain-containing protein</fullName>
    </recommendedName>
</protein>
<sequence>MTERNVAVPVAATAGLFAAWAVHDAEEWFMNGPWARERGLPVSDEVAHTAIGVMGVVVAAAAADGARTGGRSAWYQTALLAYGLHGFSHLALAARFGGYAPGVATTPIAVLPFWWWVSSRLARAGVRRPAAGLLPGAAAMFVGGVAGSYGIAAVAQRRRRQARA</sequence>
<evidence type="ECO:0000313" key="2">
    <source>
        <dbReference type="EMBL" id="VDR39783.1"/>
    </source>
</evidence>
<gene>
    <name evidence="2" type="ORF">NCTC10741_02929</name>
</gene>
<name>A0A3P8ME85_TSUPA</name>
<feature type="transmembrane region" description="Helical" evidence="1">
    <location>
        <begin position="137"/>
        <end position="155"/>
    </location>
</feature>